<dbReference type="Proteomes" id="UP001472866">
    <property type="component" value="Chromosome 19"/>
</dbReference>
<evidence type="ECO:0000313" key="2">
    <source>
        <dbReference type="Proteomes" id="UP001472866"/>
    </source>
</evidence>
<protein>
    <submittedName>
        <fullName evidence="1">Uncharacterized protein</fullName>
    </submittedName>
</protein>
<keyword evidence="2" id="KW-1185">Reference proteome</keyword>
<reference evidence="1 2" key="1">
    <citation type="submission" date="2024-03" db="EMBL/GenBank/DDBJ databases">
        <title>Complete genome sequence of the green alga Chloropicon roscoffensis RCC1871.</title>
        <authorList>
            <person name="Lemieux C."/>
            <person name="Pombert J.-F."/>
            <person name="Otis C."/>
            <person name="Turmel M."/>
        </authorList>
    </citation>
    <scope>NUCLEOTIDE SEQUENCE [LARGE SCALE GENOMIC DNA]</scope>
    <source>
        <strain evidence="1 2">RCC1871</strain>
    </source>
</reference>
<name>A0AAX4PLJ5_9CHLO</name>
<gene>
    <name evidence="1" type="ORF">HKI87_19g88320</name>
</gene>
<organism evidence="1 2">
    <name type="scientific">Chloropicon roscoffensis</name>
    <dbReference type="NCBI Taxonomy" id="1461544"/>
    <lineage>
        <taxon>Eukaryota</taxon>
        <taxon>Viridiplantae</taxon>
        <taxon>Chlorophyta</taxon>
        <taxon>Chloropicophyceae</taxon>
        <taxon>Chloropicales</taxon>
        <taxon>Chloropicaceae</taxon>
        <taxon>Chloropicon</taxon>
    </lineage>
</organism>
<sequence length="150" mass="15673">MAVEASLAWAWARLAVALVAEARPAWAWARLAVALVVEAPPALALVQVAVAMVVEAPPAWAWARLVVVLVVEALAPLALALVVELWASQVPSLAVVGPFSCLPWVAGVEAVEVPSAAHRSAWPVAEAVAPSLLRARPSDTNTKRRGEGTI</sequence>
<dbReference type="AlphaFoldDB" id="A0AAX4PLJ5"/>
<proteinExistence type="predicted"/>
<evidence type="ECO:0000313" key="1">
    <source>
        <dbReference type="EMBL" id="WZN67259.1"/>
    </source>
</evidence>
<dbReference type="EMBL" id="CP151519">
    <property type="protein sequence ID" value="WZN67259.1"/>
    <property type="molecule type" value="Genomic_DNA"/>
</dbReference>
<accession>A0AAX4PLJ5</accession>